<reference evidence="1" key="1">
    <citation type="submission" date="2021-02" db="EMBL/GenBank/DDBJ databases">
        <authorList>
            <consortium name="DOE Joint Genome Institute"/>
            <person name="Ahrendt S."/>
            <person name="Looney B.P."/>
            <person name="Miyauchi S."/>
            <person name="Morin E."/>
            <person name="Drula E."/>
            <person name="Courty P.E."/>
            <person name="Chicoki N."/>
            <person name="Fauchery L."/>
            <person name="Kohler A."/>
            <person name="Kuo A."/>
            <person name="Labutti K."/>
            <person name="Pangilinan J."/>
            <person name="Lipzen A."/>
            <person name="Riley R."/>
            <person name="Andreopoulos W."/>
            <person name="He G."/>
            <person name="Johnson J."/>
            <person name="Barry K.W."/>
            <person name="Grigoriev I.V."/>
            <person name="Nagy L."/>
            <person name="Hibbett D."/>
            <person name="Henrissat B."/>
            <person name="Matheny P.B."/>
            <person name="Labbe J."/>
            <person name="Martin F."/>
        </authorList>
    </citation>
    <scope>NUCLEOTIDE SEQUENCE</scope>
    <source>
        <strain evidence="1">FP105234-sp</strain>
    </source>
</reference>
<comment type="caution">
    <text evidence="1">The sequence shown here is derived from an EMBL/GenBank/DDBJ whole genome shotgun (WGS) entry which is preliminary data.</text>
</comment>
<dbReference type="Proteomes" id="UP000814033">
    <property type="component" value="Unassembled WGS sequence"/>
</dbReference>
<gene>
    <name evidence="1" type="ORF">FA95DRAFT_1683667</name>
</gene>
<accession>A0ACB8R9I6</accession>
<dbReference type="EMBL" id="MU276176">
    <property type="protein sequence ID" value="KAI0040668.1"/>
    <property type="molecule type" value="Genomic_DNA"/>
</dbReference>
<evidence type="ECO:0000313" key="1">
    <source>
        <dbReference type="EMBL" id="KAI0040668.1"/>
    </source>
</evidence>
<keyword evidence="2" id="KW-1185">Reference proteome</keyword>
<proteinExistence type="predicted"/>
<organism evidence="1 2">
    <name type="scientific">Auriscalpium vulgare</name>
    <dbReference type="NCBI Taxonomy" id="40419"/>
    <lineage>
        <taxon>Eukaryota</taxon>
        <taxon>Fungi</taxon>
        <taxon>Dikarya</taxon>
        <taxon>Basidiomycota</taxon>
        <taxon>Agaricomycotina</taxon>
        <taxon>Agaricomycetes</taxon>
        <taxon>Russulales</taxon>
        <taxon>Auriscalpiaceae</taxon>
        <taxon>Auriscalpium</taxon>
    </lineage>
</organism>
<name>A0ACB8R9I6_9AGAM</name>
<protein>
    <submittedName>
        <fullName evidence="1">Uncharacterized protein</fullName>
    </submittedName>
</protein>
<sequence>MLGDVARPGGVVETRRGAVLVRAARAVSHVVSWKQTERGGSCYSINLCRTTLARFLAGENLRGNLPFSRVREEELSDSPTRTQPTSRRCARPSRPPRSSRTLESARLDREPAPSAWVVSNQLFADTADARGGEGGWNLEGPAGSRIALATGRIAALDACALAECLKEVGRELGVLRGFVTFISFVS</sequence>
<reference evidence="1" key="2">
    <citation type="journal article" date="2022" name="New Phytol.">
        <title>Evolutionary transition to the ectomycorrhizal habit in the genomes of a hyperdiverse lineage of mushroom-forming fungi.</title>
        <authorList>
            <person name="Looney B."/>
            <person name="Miyauchi S."/>
            <person name="Morin E."/>
            <person name="Drula E."/>
            <person name="Courty P.E."/>
            <person name="Kohler A."/>
            <person name="Kuo A."/>
            <person name="LaButti K."/>
            <person name="Pangilinan J."/>
            <person name="Lipzen A."/>
            <person name="Riley R."/>
            <person name="Andreopoulos W."/>
            <person name="He G."/>
            <person name="Johnson J."/>
            <person name="Nolan M."/>
            <person name="Tritt A."/>
            <person name="Barry K.W."/>
            <person name="Grigoriev I.V."/>
            <person name="Nagy L.G."/>
            <person name="Hibbett D."/>
            <person name="Henrissat B."/>
            <person name="Matheny P.B."/>
            <person name="Labbe J."/>
            <person name="Martin F.M."/>
        </authorList>
    </citation>
    <scope>NUCLEOTIDE SEQUENCE</scope>
    <source>
        <strain evidence="1">FP105234-sp</strain>
    </source>
</reference>
<evidence type="ECO:0000313" key="2">
    <source>
        <dbReference type="Proteomes" id="UP000814033"/>
    </source>
</evidence>